<feature type="region of interest" description="Disordered" evidence="7">
    <location>
        <begin position="383"/>
        <end position="403"/>
    </location>
</feature>
<dbReference type="InterPro" id="IPR044571">
    <property type="entry name" value="P4KG1-8"/>
</dbReference>
<dbReference type="PANTHER" id="PTHR45800">
    <property type="entry name" value="PHOSPHATIDYLINOSITOL 4-KINASE GAMMA"/>
    <property type="match status" value="1"/>
</dbReference>
<protein>
    <recommendedName>
        <fullName evidence="2">1-phosphatidylinositol 4-kinase</fullName>
        <ecNumber evidence="2">2.7.1.67</ecNumber>
    </recommendedName>
</protein>
<gene>
    <name evidence="11" type="ORF">SLEP1_g9852</name>
</gene>
<keyword evidence="12" id="KW-1185">Reference proteome</keyword>
<dbReference type="EC" id="2.7.1.67" evidence="2"/>
<dbReference type="InterPro" id="IPR000626">
    <property type="entry name" value="Ubiquitin-like_dom"/>
</dbReference>
<dbReference type="GO" id="GO:0005524">
    <property type="term" value="F:ATP binding"/>
    <property type="evidence" value="ECO:0007669"/>
    <property type="project" value="UniProtKB-KW"/>
</dbReference>
<keyword evidence="8" id="KW-0472">Membrane</keyword>
<dbReference type="PROSITE" id="PS50053">
    <property type="entry name" value="UBIQUITIN_2"/>
    <property type="match status" value="2"/>
</dbReference>
<dbReference type="PANTHER" id="PTHR45800:SF24">
    <property type="entry name" value="PHOSPHATIDYLINOSITOL 4-KINASE GAMMA 4"/>
    <property type="match status" value="1"/>
</dbReference>
<keyword evidence="4" id="KW-0547">Nucleotide-binding</keyword>
<dbReference type="Pfam" id="PF00240">
    <property type="entry name" value="ubiquitin"/>
    <property type="match status" value="1"/>
</dbReference>
<evidence type="ECO:0000259" key="10">
    <source>
        <dbReference type="PROSITE" id="PS50290"/>
    </source>
</evidence>
<proteinExistence type="inferred from homology"/>
<keyword evidence="3" id="KW-0808">Transferase</keyword>
<dbReference type="AlphaFoldDB" id="A0AAV5IAR8"/>
<keyword evidence="6" id="KW-0067">ATP-binding</keyword>
<dbReference type="InterPro" id="IPR000403">
    <property type="entry name" value="PI3/4_kinase_cat_dom"/>
</dbReference>
<dbReference type="CDD" id="cd17039">
    <property type="entry name" value="Ubl_ubiquitin_like"/>
    <property type="match status" value="1"/>
</dbReference>
<dbReference type="SUPFAM" id="SSF54236">
    <property type="entry name" value="Ubiquitin-like"/>
    <property type="match status" value="2"/>
</dbReference>
<evidence type="ECO:0000256" key="4">
    <source>
        <dbReference type="ARBA" id="ARBA00022741"/>
    </source>
</evidence>
<keyword evidence="8" id="KW-0812">Transmembrane</keyword>
<evidence type="ECO:0000256" key="2">
    <source>
        <dbReference type="ARBA" id="ARBA00012169"/>
    </source>
</evidence>
<feature type="transmembrane region" description="Helical" evidence="8">
    <location>
        <begin position="561"/>
        <end position="583"/>
    </location>
</feature>
<dbReference type="SMART" id="SM00213">
    <property type="entry name" value="UBQ"/>
    <property type="match status" value="2"/>
</dbReference>
<feature type="domain" description="Ubiquitin-like" evidence="9">
    <location>
        <begin position="124"/>
        <end position="194"/>
    </location>
</feature>
<evidence type="ECO:0000256" key="3">
    <source>
        <dbReference type="ARBA" id="ARBA00022679"/>
    </source>
</evidence>
<evidence type="ECO:0000256" key="6">
    <source>
        <dbReference type="ARBA" id="ARBA00022840"/>
    </source>
</evidence>
<feature type="transmembrane region" description="Helical" evidence="8">
    <location>
        <begin position="529"/>
        <end position="549"/>
    </location>
</feature>
<evidence type="ECO:0000256" key="1">
    <source>
        <dbReference type="ARBA" id="ARBA00008941"/>
    </source>
</evidence>
<feature type="domain" description="PI3K/PI4K catalytic" evidence="10">
    <location>
        <begin position="347"/>
        <end position="710"/>
    </location>
</feature>
<evidence type="ECO:0000313" key="12">
    <source>
        <dbReference type="Proteomes" id="UP001054252"/>
    </source>
</evidence>
<organism evidence="11 12">
    <name type="scientific">Rubroshorea leprosula</name>
    <dbReference type="NCBI Taxonomy" id="152421"/>
    <lineage>
        <taxon>Eukaryota</taxon>
        <taxon>Viridiplantae</taxon>
        <taxon>Streptophyta</taxon>
        <taxon>Embryophyta</taxon>
        <taxon>Tracheophyta</taxon>
        <taxon>Spermatophyta</taxon>
        <taxon>Magnoliopsida</taxon>
        <taxon>eudicotyledons</taxon>
        <taxon>Gunneridae</taxon>
        <taxon>Pentapetalae</taxon>
        <taxon>rosids</taxon>
        <taxon>malvids</taxon>
        <taxon>Malvales</taxon>
        <taxon>Dipterocarpaceae</taxon>
        <taxon>Rubroshorea</taxon>
    </lineage>
</organism>
<keyword evidence="5" id="KW-0418">Kinase</keyword>
<evidence type="ECO:0000259" key="9">
    <source>
        <dbReference type="PROSITE" id="PS50053"/>
    </source>
</evidence>
<evidence type="ECO:0000313" key="11">
    <source>
        <dbReference type="EMBL" id="GKU96641.1"/>
    </source>
</evidence>
<evidence type="ECO:0000256" key="5">
    <source>
        <dbReference type="ARBA" id="ARBA00022777"/>
    </source>
</evidence>
<accession>A0AAV5IAR8</accession>
<reference evidence="11 12" key="1">
    <citation type="journal article" date="2021" name="Commun. Biol.">
        <title>The genome of Shorea leprosula (Dipterocarpaceae) highlights the ecological relevance of drought in aseasonal tropical rainforests.</title>
        <authorList>
            <person name="Ng K.K.S."/>
            <person name="Kobayashi M.J."/>
            <person name="Fawcett J.A."/>
            <person name="Hatakeyama M."/>
            <person name="Paape T."/>
            <person name="Ng C.H."/>
            <person name="Ang C.C."/>
            <person name="Tnah L.H."/>
            <person name="Lee C.T."/>
            <person name="Nishiyama T."/>
            <person name="Sese J."/>
            <person name="O'Brien M.J."/>
            <person name="Copetti D."/>
            <person name="Mohd Noor M.I."/>
            <person name="Ong R.C."/>
            <person name="Putra M."/>
            <person name="Sireger I.Z."/>
            <person name="Indrioko S."/>
            <person name="Kosugi Y."/>
            <person name="Izuno A."/>
            <person name="Isagi Y."/>
            <person name="Lee S.L."/>
            <person name="Shimizu K.K."/>
        </authorList>
    </citation>
    <scope>NUCLEOTIDE SEQUENCE [LARGE SCALE GENOMIC DNA]</scope>
    <source>
        <strain evidence="11">214</strain>
    </source>
</reference>
<dbReference type="Proteomes" id="UP001054252">
    <property type="component" value="Unassembled WGS sequence"/>
</dbReference>
<keyword evidence="8" id="KW-1133">Transmembrane helix</keyword>
<evidence type="ECO:0000256" key="7">
    <source>
        <dbReference type="SAM" id="MobiDB-lite"/>
    </source>
</evidence>
<comment type="similarity">
    <text evidence="1">Belongs to the PI3/PI4-kinase family. Type II PI4K subfamily.</text>
</comment>
<feature type="domain" description="Ubiquitin-like" evidence="9">
    <location>
        <begin position="46"/>
        <end position="117"/>
    </location>
</feature>
<dbReference type="GO" id="GO:0004430">
    <property type="term" value="F:1-phosphatidylinositol 4-kinase activity"/>
    <property type="evidence" value="ECO:0007669"/>
    <property type="project" value="UniProtKB-EC"/>
</dbReference>
<dbReference type="Gene3D" id="3.10.20.90">
    <property type="entry name" value="Phosphatidylinositol 3-kinase Catalytic Subunit, Chain A, domain 1"/>
    <property type="match status" value="2"/>
</dbReference>
<sequence>MSSAGVVLSPVHIEPILSPCQIDPYEPMLSPCRMNSERVLCQMEPISIFLTFSRSTVPMRVLESDSIESVKLRIQNCTGFVVRNQKLVCKGRELARSNSLVREYGVTDGNVLHLVIRLSDIQVINVRTVCGKEFLFHVGRGRNVGYVKRQIAKSEKEFDNLDEQEVLCDGKQVEDQMLIDDICKPDDAVLHLLVCRTAKVRVRPVEKNIELSIVAPKPDDRRDYVAGEKKTRRQCDAAEDCSRGYEAHEEIVPRKLPDRDFFVDPVTVNPMAPEWDHRSADVTSEKKNGRHYDAAEDYSRYDEVDSTVVPTKPPHMKFFFEPISNPKVELPSVMEMINSTSYGLDGGNHPIRSMEGTGGAYFMQDATGQKFVSVFKPIDEEPLAVNNPRGLPPSPDGEGLKKGTRVGEGAVKEMAAYVLDHPKGGLPTLFGDEKGFAGVPPTVLIKCGHSAFNNPDDVTAKLGSLQMFMENSGSCEDIGPGAFPVEEVHKICVLDIRLANADRHAGNILLSEDADGKTLLIPIDHGYCLPRSVIFSLFFFFYVATWNLAKSLMVVRSILSFNFLFTYFGGSLKLFYLSFSALMSPYTTLPIQALIIFHTLFLQFEDCTFEWLYWPQAHQPFSLETINYIKSLDAEEDIALLKDHGWDMPLECARTLHISTMLLKKGVDKGLTPYAIGSMMCRESLNKESIIEEIVQETKDSILPGASEALFLETLSHIMDRHLDEIARSYPQ</sequence>
<dbReference type="InterPro" id="IPR029071">
    <property type="entry name" value="Ubiquitin-like_domsf"/>
</dbReference>
<comment type="caution">
    <text evidence="11">The sequence shown here is derived from an EMBL/GenBank/DDBJ whole genome shotgun (WGS) entry which is preliminary data.</text>
</comment>
<dbReference type="PROSITE" id="PS50290">
    <property type="entry name" value="PI3_4_KINASE_3"/>
    <property type="match status" value="1"/>
</dbReference>
<dbReference type="Pfam" id="PF00454">
    <property type="entry name" value="PI3_PI4_kinase"/>
    <property type="match status" value="2"/>
</dbReference>
<evidence type="ECO:0000256" key="8">
    <source>
        <dbReference type="SAM" id="Phobius"/>
    </source>
</evidence>
<name>A0AAV5IAR8_9ROSI</name>
<dbReference type="EMBL" id="BPVZ01000010">
    <property type="protein sequence ID" value="GKU96641.1"/>
    <property type="molecule type" value="Genomic_DNA"/>
</dbReference>